<dbReference type="AlphaFoldDB" id="A0AAV1RCE7"/>
<accession>A0AAV1RCE7</accession>
<proteinExistence type="predicted"/>
<reference evidence="1 2" key="1">
    <citation type="submission" date="2024-01" db="EMBL/GenBank/DDBJ databases">
        <authorList>
            <person name="Waweru B."/>
        </authorList>
    </citation>
    <scope>NUCLEOTIDE SEQUENCE [LARGE SCALE GENOMIC DNA]</scope>
</reference>
<keyword evidence="2" id="KW-1185">Reference proteome</keyword>
<comment type="caution">
    <text evidence="1">The sequence shown here is derived from an EMBL/GenBank/DDBJ whole genome shotgun (WGS) entry which is preliminary data.</text>
</comment>
<name>A0AAV1RCE7_9ROSI</name>
<dbReference type="Proteomes" id="UP001314170">
    <property type="component" value="Unassembled WGS sequence"/>
</dbReference>
<dbReference type="EMBL" id="CAWUPB010000913">
    <property type="protein sequence ID" value="CAK7332969.1"/>
    <property type="molecule type" value="Genomic_DNA"/>
</dbReference>
<evidence type="ECO:0000313" key="2">
    <source>
        <dbReference type="Proteomes" id="UP001314170"/>
    </source>
</evidence>
<gene>
    <name evidence="1" type="ORF">DCAF_LOCUS9250</name>
</gene>
<sequence>MALLFVRGCLKSEGEEGRGGAVGLGRQPNFVGKVIEKLSSKLISLKDLAKLPAAISYPSNNSHFIVKKVKVRQAMTNMSKHIDKPRFLPLHLA</sequence>
<organism evidence="1 2">
    <name type="scientific">Dovyalis caffra</name>
    <dbReference type="NCBI Taxonomy" id="77055"/>
    <lineage>
        <taxon>Eukaryota</taxon>
        <taxon>Viridiplantae</taxon>
        <taxon>Streptophyta</taxon>
        <taxon>Embryophyta</taxon>
        <taxon>Tracheophyta</taxon>
        <taxon>Spermatophyta</taxon>
        <taxon>Magnoliopsida</taxon>
        <taxon>eudicotyledons</taxon>
        <taxon>Gunneridae</taxon>
        <taxon>Pentapetalae</taxon>
        <taxon>rosids</taxon>
        <taxon>fabids</taxon>
        <taxon>Malpighiales</taxon>
        <taxon>Salicaceae</taxon>
        <taxon>Flacourtieae</taxon>
        <taxon>Dovyalis</taxon>
    </lineage>
</organism>
<evidence type="ECO:0000313" key="1">
    <source>
        <dbReference type="EMBL" id="CAK7332969.1"/>
    </source>
</evidence>
<protein>
    <submittedName>
        <fullName evidence="1">Uncharacterized protein</fullName>
    </submittedName>
</protein>